<feature type="region of interest" description="Disordered" evidence="3">
    <location>
        <begin position="1"/>
        <end position="35"/>
    </location>
</feature>
<feature type="compositionally biased region" description="Basic and acidic residues" evidence="3">
    <location>
        <begin position="1"/>
        <end position="10"/>
    </location>
</feature>
<dbReference type="Pfam" id="PF04059">
    <property type="entry name" value="RRM_2"/>
    <property type="match status" value="1"/>
</dbReference>
<sequence length="648" mass="70654">MSTPLKHYESSDGFTPSTNNRSSTHDFASPSTALTPYSPELVRKVESDLDGLINGLSLKSKAARNSVDDPFVGDGVKSSIFNLSATAADYAPLTAPAPATAPPFARNSSSQTAVVTRHVKPNSSPVVNFTLAEVTRYVKINGPPDDEAGMTRIKDVKTMEASIATKKLDDGSLIFRFDHVKEAQIACNTTRSLFSIGSFPPGWSAEFVTAADFHGDHSRDYEGQLKVAITYQGKGKCTEALLRDIAVATIEASAEILSSSVKNFEADKTLLLMDIWLASVRAAESISNKYNREWKTLPENPDFDFFVEHNCSKYPMSSKPWVSSRSALLFRGQGQFLPPYNNYGSNTLYCISPEKKDSKVDIEAIENGGDVRTTVMIRNIPNKIDAALFKTILDEHVFGRYDFSYLRIDFTNNCNVGYAFVNFKNPRDIITLYKGLVGKPWEVFSSDKIADVCYATNQGLGTCIEKFRNSSVMLEWSPHRPKLWYTLEDGPELAGKEKPFPEPSNLQKLHRSRANASSIGLFPPRGVQVSALGLSPTRATRGDLPNFGPPASFGQFAVRHSKVATPFVPFGMPNQSPTYATDGYSNNPQLAAAPYGTMHSYTPNSSACARSGFVGISDPVMGNFGIPGSAFMPTTPYVSGGAGVTGHF</sequence>
<keyword evidence="1 2" id="KW-0694">RNA-binding</keyword>
<feature type="domain" description="RRM" evidence="4">
    <location>
        <begin position="373"/>
        <end position="457"/>
    </location>
</feature>
<reference evidence="5 6" key="1">
    <citation type="submission" date="2015-01" db="EMBL/GenBank/DDBJ databases">
        <title>The Genome Sequence of Ochroconis gallopava CBS43764.</title>
        <authorList>
            <consortium name="The Broad Institute Genomics Platform"/>
            <person name="Cuomo C."/>
            <person name="de Hoog S."/>
            <person name="Gorbushina A."/>
            <person name="Stielow B."/>
            <person name="Teixiera M."/>
            <person name="Abouelleil A."/>
            <person name="Chapman S.B."/>
            <person name="Priest M."/>
            <person name="Young S.K."/>
            <person name="Wortman J."/>
            <person name="Nusbaum C."/>
            <person name="Birren B."/>
        </authorList>
    </citation>
    <scope>NUCLEOTIDE SEQUENCE [LARGE SCALE GENOMIC DNA]</scope>
    <source>
        <strain evidence="5 6">CBS 43764</strain>
    </source>
</reference>
<dbReference type="OrthoDB" id="417481at2759"/>
<dbReference type="STRING" id="253628.A0A0D1Z946"/>
<evidence type="ECO:0000256" key="1">
    <source>
        <dbReference type="ARBA" id="ARBA00022884"/>
    </source>
</evidence>
<feature type="compositionally biased region" description="Polar residues" evidence="3">
    <location>
        <begin position="12"/>
        <end position="35"/>
    </location>
</feature>
<dbReference type="VEuPathDB" id="FungiDB:PV09_00370"/>
<dbReference type="PROSITE" id="PS50102">
    <property type="entry name" value="RRM"/>
    <property type="match status" value="1"/>
</dbReference>
<dbReference type="InterPro" id="IPR035979">
    <property type="entry name" value="RBD_domain_sf"/>
</dbReference>
<dbReference type="InterPro" id="IPR000504">
    <property type="entry name" value="RRM_dom"/>
</dbReference>
<dbReference type="RefSeq" id="XP_016219361.1">
    <property type="nucleotide sequence ID" value="XM_016353104.1"/>
</dbReference>
<dbReference type="Proteomes" id="UP000053259">
    <property type="component" value="Unassembled WGS sequence"/>
</dbReference>
<dbReference type="EMBL" id="KN847529">
    <property type="protein sequence ID" value="KIW09492.1"/>
    <property type="molecule type" value="Genomic_DNA"/>
</dbReference>
<evidence type="ECO:0000259" key="4">
    <source>
        <dbReference type="PROSITE" id="PS50102"/>
    </source>
</evidence>
<evidence type="ECO:0000256" key="2">
    <source>
        <dbReference type="PROSITE-ProRule" id="PRU00176"/>
    </source>
</evidence>
<dbReference type="GeneID" id="27308343"/>
<dbReference type="AlphaFoldDB" id="A0A0D1Z946"/>
<protein>
    <recommendedName>
        <fullName evidence="4">RRM domain-containing protein</fullName>
    </recommendedName>
</protein>
<dbReference type="InterPro" id="IPR007201">
    <property type="entry name" value="Mei2-like_Rrm_C"/>
</dbReference>
<proteinExistence type="predicted"/>
<accession>A0A0D1Z946</accession>
<evidence type="ECO:0000313" key="5">
    <source>
        <dbReference type="EMBL" id="KIW09492.1"/>
    </source>
</evidence>
<dbReference type="PANTHER" id="PTHR23189">
    <property type="entry name" value="RNA RECOGNITION MOTIF-CONTAINING"/>
    <property type="match status" value="1"/>
</dbReference>
<name>A0A0D1Z946_9PEZI</name>
<evidence type="ECO:0000256" key="3">
    <source>
        <dbReference type="SAM" id="MobiDB-lite"/>
    </source>
</evidence>
<dbReference type="InParanoid" id="A0A0D1Z946"/>
<dbReference type="SUPFAM" id="SSF54928">
    <property type="entry name" value="RNA-binding domain, RBD"/>
    <property type="match status" value="1"/>
</dbReference>
<evidence type="ECO:0000313" key="6">
    <source>
        <dbReference type="Proteomes" id="UP000053259"/>
    </source>
</evidence>
<keyword evidence="6" id="KW-1185">Reference proteome</keyword>
<dbReference type="HOGENOM" id="CLU_422848_0_0_1"/>
<dbReference type="GO" id="GO:0003723">
    <property type="term" value="F:RNA binding"/>
    <property type="evidence" value="ECO:0007669"/>
    <property type="project" value="UniProtKB-UniRule"/>
</dbReference>
<gene>
    <name evidence="5" type="ORF">PV09_00370</name>
</gene>
<organism evidence="5 6">
    <name type="scientific">Verruconis gallopava</name>
    <dbReference type="NCBI Taxonomy" id="253628"/>
    <lineage>
        <taxon>Eukaryota</taxon>
        <taxon>Fungi</taxon>
        <taxon>Dikarya</taxon>
        <taxon>Ascomycota</taxon>
        <taxon>Pezizomycotina</taxon>
        <taxon>Dothideomycetes</taxon>
        <taxon>Pleosporomycetidae</taxon>
        <taxon>Venturiales</taxon>
        <taxon>Sympoventuriaceae</taxon>
        <taxon>Verruconis</taxon>
    </lineage>
</organism>